<organism evidence="1 2">
    <name type="scientific">Fasciola gigantica</name>
    <name type="common">Giant liver fluke</name>
    <dbReference type="NCBI Taxonomy" id="46835"/>
    <lineage>
        <taxon>Eukaryota</taxon>
        <taxon>Metazoa</taxon>
        <taxon>Spiralia</taxon>
        <taxon>Lophotrochozoa</taxon>
        <taxon>Platyhelminthes</taxon>
        <taxon>Trematoda</taxon>
        <taxon>Digenea</taxon>
        <taxon>Plagiorchiida</taxon>
        <taxon>Echinostomata</taxon>
        <taxon>Echinostomatoidea</taxon>
        <taxon>Fasciolidae</taxon>
        <taxon>Fasciola</taxon>
    </lineage>
</organism>
<gene>
    <name evidence="1" type="ORF">FGIG_01879</name>
</gene>
<evidence type="ECO:0000313" key="1">
    <source>
        <dbReference type="EMBL" id="TPP64256.1"/>
    </source>
</evidence>
<reference evidence="1 2" key="1">
    <citation type="submission" date="2019-04" db="EMBL/GenBank/DDBJ databases">
        <title>Annotation for the trematode Fasciola gigantica.</title>
        <authorList>
            <person name="Choi Y.-J."/>
        </authorList>
    </citation>
    <scope>NUCLEOTIDE SEQUENCE [LARGE SCALE GENOMIC DNA]</scope>
    <source>
        <strain evidence="1">Uganda_cow_1</strain>
    </source>
</reference>
<name>A0A504YVB8_FASGI</name>
<comment type="caution">
    <text evidence="1">The sequence shown here is derived from an EMBL/GenBank/DDBJ whole genome shotgun (WGS) entry which is preliminary data.</text>
</comment>
<keyword evidence="2" id="KW-1185">Reference proteome</keyword>
<dbReference type="EMBL" id="SUNJ01004636">
    <property type="protein sequence ID" value="TPP64256.1"/>
    <property type="molecule type" value="Genomic_DNA"/>
</dbReference>
<sequence>MIVQKQSPYNLCSKLCCCSRSDHCHSSRWKVFMTNTTVSFSIPEQFAKSTFTPDPLSLPDQVGCWTCMTKYYDEDEVNKCGHLRTMLQSIARKLNEFSTIKERKLTAIPSTIV</sequence>
<dbReference type="AlphaFoldDB" id="A0A504YVB8"/>
<protein>
    <submittedName>
        <fullName evidence="1">Uncharacterized protein</fullName>
    </submittedName>
</protein>
<accession>A0A504YVB8</accession>
<proteinExistence type="predicted"/>
<evidence type="ECO:0000313" key="2">
    <source>
        <dbReference type="Proteomes" id="UP000316759"/>
    </source>
</evidence>
<dbReference type="Proteomes" id="UP000316759">
    <property type="component" value="Unassembled WGS sequence"/>
</dbReference>